<gene>
    <name evidence="2" type="ORF">AALO_G00138770</name>
</gene>
<evidence type="ECO:0000313" key="3">
    <source>
        <dbReference type="Proteomes" id="UP000823561"/>
    </source>
</evidence>
<keyword evidence="1" id="KW-0732">Signal</keyword>
<comment type="caution">
    <text evidence="2">The sequence shown here is derived from an EMBL/GenBank/DDBJ whole genome shotgun (WGS) entry which is preliminary data.</text>
</comment>
<reference evidence="2" key="1">
    <citation type="submission" date="2020-10" db="EMBL/GenBank/DDBJ databases">
        <title>Chromosome-scale genome assembly of the Allis shad, Alosa alosa.</title>
        <authorList>
            <person name="Margot Z."/>
            <person name="Christophe K."/>
            <person name="Cabau C."/>
            <person name="Louis A."/>
            <person name="Berthelot C."/>
            <person name="Parey E."/>
            <person name="Roest Crollius H."/>
            <person name="Montfort J."/>
            <person name="Robinson-Rechavi M."/>
            <person name="Bucao C."/>
            <person name="Bouchez O."/>
            <person name="Gislard M."/>
            <person name="Lluch J."/>
            <person name="Milhes M."/>
            <person name="Lampietro C."/>
            <person name="Lopez Roques C."/>
            <person name="Donnadieu C."/>
            <person name="Braasch I."/>
            <person name="Desvignes T."/>
            <person name="Postlethwait J."/>
            <person name="Bobe J."/>
            <person name="Guiguen Y."/>
        </authorList>
    </citation>
    <scope>NUCLEOTIDE SEQUENCE</scope>
    <source>
        <strain evidence="2">M-15738</strain>
        <tissue evidence="2">Blood</tissue>
    </source>
</reference>
<dbReference type="AlphaFoldDB" id="A0AAV6GM13"/>
<feature type="chain" id="PRO_5043786868" evidence="1">
    <location>
        <begin position="18"/>
        <end position="107"/>
    </location>
</feature>
<evidence type="ECO:0000256" key="1">
    <source>
        <dbReference type="SAM" id="SignalP"/>
    </source>
</evidence>
<dbReference type="Proteomes" id="UP000823561">
    <property type="component" value="Chromosome 10"/>
</dbReference>
<sequence length="107" mass="12080">MLSILLILIIATCCGRSFPTGVSDPLNTNAEEDVLRILRGASAAQMMGPSSIFSPQPPEEVDNNRLEMMELPRSLWWFSKEMAIPEMKKRRNLSSYNLNSFGLRYGK</sequence>
<dbReference type="EMBL" id="JADWDJ010000010">
    <property type="protein sequence ID" value="KAG5274662.1"/>
    <property type="molecule type" value="Genomic_DNA"/>
</dbReference>
<name>A0AAV6GM13_9TELE</name>
<proteinExistence type="predicted"/>
<feature type="signal peptide" evidence="1">
    <location>
        <begin position="1"/>
        <end position="17"/>
    </location>
</feature>
<evidence type="ECO:0000313" key="2">
    <source>
        <dbReference type="EMBL" id="KAG5274662.1"/>
    </source>
</evidence>
<keyword evidence="3" id="KW-1185">Reference proteome</keyword>
<organism evidence="2 3">
    <name type="scientific">Alosa alosa</name>
    <name type="common">allis shad</name>
    <dbReference type="NCBI Taxonomy" id="278164"/>
    <lineage>
        <taxon>Eukaryota</taxon>
        <taxon>Metazoa</taxon>
        <taxon>Chordata</taxon>
        <taxon>Craniata</taxon>
        <taxon>Vertebrata</taxon>
        <taxon>Euteleostomi</taxon>
        <taxon>Actinopterygii</taxon>
        <taxon>Neopterygii</taxon>
        <taxon>Teleostei</taxon>
        <taxon>Clupei</taxon>
        <taxon>Clupeiformes</taxon>
        <taxon>Clupeoidei</taxon>
        <taxon>Clupeidae</taxon>
        <taxon>Alosa</taxon>
    </lineage>
</organism>
<accession>A0AAV6GM13</accession>
<protein>
    <submittedName>
        <fullName evidence="2">Uncharacterized protein</fullName>
    </submittedName>
</protein>